<sequence length="275" mass="30181">MSRVGLAAKSGWGKSYNTQLWLEKNLPEQDYAAILDYKDEYRGLVDGVPPATDATDLCGWYIAGPNEVDLSPAQWAAILEDAGRVVIPRYRIDGDDWREVVGNVCAACRRLYENHPKAKILTAIDEAHIAAPQQQGFPEATSKAATTGRGEGLSSLWVTQRLSEMDETIIAQWDEQILGGFSSDADLGKISVDYPSEVHDTRSSYVSQLPDGIRVDGENLPVRKFTNDAGNTIGSEWIRSNDSGLIERVDTGDVPMASKHYGSQGQTLKSPYDTE</sequence>
<keyword evidence="4" id="KW-1185">Reference proteome</keyword>
<dbReference type="SUPFAM" id="SSF52540">
    <property type="entry name" value="P-loop containing nucleoside triphosphate hydrolases"/>
    <property type="match status" value="1"/>
</dbReference>
<evidence type="ECO:0000313" key="4">
    <source>
        <dbReference type="Proteomes" id="UP000019024"/>
    </source>
</evidence>
<feature type="region of interest" description="Disordered" evidence="1">
    <location>
        <begin position="256"/>
        <end position="275"/>
    </location>
</feature>
<evidence type="ECO:0000256" key="1">
    <source>
        <dbReference type="SAM" id="MobiDB-lite"/>
    </source>
</evidence>
<dbReference type="RefSeq" id="WP_049952269.1">
    <property type="nucleotide sequence ID" value="NZ_CP007055.1"/>
</dbReference>
<dbReference type="GeneID" id="25144726"/>
<dbReference type="OrthoDB" id="107033at2157"/>
<dbReference type="EMBL" id="CP007055">
    <property type="protein sequence ID" value="AHF99073.1"/>
    <property type="molecule type" value="Genomic_DNA"/>
</dbReference>
<reference evidence="2 4" key="1">
    <citation type="submission" date="2014-01" db="EMBL/GenBank/DDBJ databases">
        <authorList>
            <consortium name="DOE Joint Genome Institute"/>
            <person name="Anderson I."/>
            <person name="Huntemann M."/>
            <person name="Han J."/>
            <person name="Chen A."/>
            <person name="Kyrpides N."/>
            <person name="Mavromatis K."/>
            <person name="Markowitz V."/>
            <person name="Palaniappan K."/>
            <person name="Ivanova N."/>
            <person name="Schaumberg A."/>
            <person name="Pati A."/>
            <person name="Liolios K."/>
            <person name="Nordberg H.P."/>
            <person name="Cantor M.N."/>
            <person name="Hua S.X."/>
            <person name="Woyke T."/>
        </authorList>
    </citation>
    <scope>NUCLEOTIDE SEQUENCE [LARGE SCALE GENOMIC DNA]</scope>
    <source>
        <strain evidence="2 4">XH-48</strain>
    </source>
</reference>
<dbReference type="Gene3D" id="3.40.50.300">
    <property type="entry name" value="P-loop containing nucleotide triphosphate hydrolases"/>
    <property type="match status" value="1"/>
</dbReference>
<evidence type="ECO:0000313" key="3">
    <source>
        <dbReference type="EMBL" id="AHF99073.1"/>
    </source>
</evidence>
<dbReference type="Proteomes" id="UP000019024">
    <property type="component" value="Chromosome"/>
</dbReference>
<dbReference type="InterPro" id="IPR027417">
    <property type="entry name" value="P-loop_NTPase"/>
</dbReference>
<evidence type="ECO:0000313" key="2">
    <source>
        <dbReference type="EMBL" id="AHF99060.1"/>
    </source>
</evidence>
<dbReference type="KEGG" id="hlr:HALLA_09640"/>
<gene>
    <name evidence="2" type="ORF">HALLA_09475</name>
    <name evidence="3" type="ORF">HALLA_09640</name>
</gene>
<dbReference type="STRING" id="797299.HALLA_09475"/>
<protein>
    <submittedName>
        <fullName evidence="2">Uncharacterized protein</fullName>
    </submittedName>
</protein>
<dbReference type="EMBL" id="CP007055">
    <property type="protein sequence ID" value="AHF99060.1"/>
    <property type="molecule type" value="Genomic_DNA"/>
</dbReference>
<organism evidence="2 4">
    <name type="scientific">Halostagnicola larsenii XH-48</name>
    <dbReference type="NCBI Taxonomy" id="797299"/>
    <lineage>
        <taxon>Archaea</taxon>
        <taxon>Methanobacteriati</taxon>
        <taxon>Methanobacteriota</taxon>
        <taxon>Stenosarchaea group</taxon>
        <taxon>Halobacteria</taxon>
        <taxon>Halobacteriales</taxon>
        <taxon>Natrialbaceae</taxon>
        <taxon>Halostagnicola</taxon>
    </lineage>
</organism>
<dbReference type="KEGG" id="hlr:HALLA_09475"/>
<dbReference type="AlphaFoldDB" id="W0JJY9"/>
<accession>W0JJY9</accession>
<name>W0JJY9_9EURY</name>
<proteinExistence type="predicted"/>
<dbReference type="HOGENOM" id="CLU_1127058_0_0_2"/>
<dbReference type="eggNOG" id="arCOG00280">
    <property type="taxonomic scope" value="Archaea"/>
</dbReference>